<organism evidence="1 2">
    <name type="scientific">Trichlorobacter thiogenes</name>
    <dbReference type="NCBI Taxonomy" id="115783"/>
    <lineage>
        <taxon>Bacteria</taxon>
        <taxon>Pseudomonadati</taxon>
        <taxon>Thermodesulfobacteriota</taxon>
        <taxon>Desulfuromonadia</taxon>
        <taxon>Geobacterales</taxon>
        <taxon>Geobacteraceae</taxon>
        <taxon>Trichlorobacter</taxon>
    </lineage>
</organism>
<evidence type="ECO:0000313" key="2">
    <source>
        <dbReference type="Proteomes" id="UP000190102"/>
    </source>
</evidence>
<reference evidence="2" key="1">
    <citation type="submission" date="2017-02" db="EMBL/GenBank/DDBJ databases">
        <authorList>
            <person name="Varghese N."/>
            <person name="Submissions S."/>
        </authorList>
    </citation>
    <scope>NUCLEOTIDE SEQUENCE [LARGE SCALE GENOMIC DNA]</scope>
    <source>
        <strain evidence="2">ATCC BAA-34</strain>
    </source>
</reference>
<dbReference type="STRING" id="115783.SAMN02745119_00238"/>
<dbReference type="EMBL" id="FUWR01000001">
    <property type="protein sequence ID" value="SJZ36051.1"/>
    <property type="molecule type" value="Genomic_DNA"/>
</dbReference>
<accession>A0A1T4K0V8</accession>
<evidence type="ECO:0000313" key="1">
    <source>
        <dbReference type="EMBL" id="SJZ36051.1"/>
    </source>
</evidence>
<proteinExistence type="predicted"/>
<dbReference type="AlphaFoldDB" id="A0A1T4K0V8"/>
<gene>
    <name evidence="1" type="ORF">SAMN02745119_00238</name>
</gene>
<protein>
    <submittedName>
        <fullName evidence="1">Uncharacterized protein</fullName>
    </submittedName>
</protein>
<keyword evidence="2" id="KW-1185">Reference proteome</keyword>
<dbReference type="Proteomes" id="UP000190102">
    <property type="component" value="Unassembled WGS sequence"/>
</dbReference>
<sequence>MSNIAKRLTGLSEKELFGTNFRSAYNSDDACCPHGILVRQSTRCYADYLVGTGDLNAKREKLRQHTPKALR</sequence>
<name>A0A1T4K0V8_9BACT</name>